<comment type="caution">
    <text evidence="19">The sequence shown here is derived from an EMBL/GenBank/DDBJ whole genome shotgun (WGS) entry which is preliminary data.</text>
</comment>
<evidence type="ECO:0000256" key="2">
    <source>
        <dbReference type="ARBA" id="ARBA00004477"/>
    </source>
</evidence>
<evidence type="ECO:0000256" key="10">
    <source>
        <dbReference type="ARBA" id="ARBA00022786"/>
    </source>
</evidence>
<keyword evidence="7 17" id="KW-0812">Transmembrane</keyword>
<feature type="compositionally biased region" description="Polar residues" evidence="16">
    <location>
        <begin position="847"/>
        <end position="857"/>
    </location>
</feature>
<dbReference type="Proteomes" id="UP001165090">
    <property type="component" value="Unassembled WGS sequence"/>
</dbReference>
<dbReference type="PROSITE" id="PS50089">
    <property type="entry name" value="ZF_RING_2"/>
    <property type="match status" value="1"/>
</dbReference>
<dbReference type="InterPro" id="IPR058051">
    <property type="entry name" value="Znf_RING_synoviolin"/>
</dbReference>
<keyword evidence="11" id="KW-0256">Endoplasmic reticulum</keyword>
<proteinExistence type="inferred from homology"/>
<evidence type="ECO:0000259" key="18">
    <source>
        <dbReference type="PROSITE" id="PS50089"/>
    </source>
</evidence>
<evidence type="ECO:0000256" key="11">
    <source>
        <dbReference type="ARBA" id="ARBA00022824"/>
    </source>
</evidence>
<dbReference type="Pfam" id="PF13639">
    <property type="entry name" value="zf-RING_2"/>
    <property type="match status" value="1"/>
</dbReference>
<evidence type="ECO:0000256" key="5">
    <source>
        <dbReference type="ARBA" id="ARBA00012483"/>
    </source>
</evidence>
<dbReference type="EC" id="2.3.2.27" evidence="5"/>
<keyword evidence="13 17" id="KW-1133">Transmembrane helix</keyword>
<comment type="similarity">
    <text evidence="4">Belongs to the HRD1 family.</text>
</comment>
<evidence type="ECO:0000256" key="16">
    <source>
        <dbReference type="SAM" id="MobiDB-lite"/>
    </source>
</evidence>
<feature type="compositionally biased region" description="Low complexity" evidence="16">
    <location>
        <begin position="450"/>
        <end position="475"/>
    </location>
</feature>
<feature type="compositionally biased region" description="Low complexity" evidence="16">
    <location>
        <begin position="343"/>
        <end position="370"/>
    </location>
</feature>
<comment type="catalytic activity">
    <reaction evidence="1">
        <text>S-ubiquitinyl-[E2 ubiquitin-conjugating enzyme]-L-cysteine + [acceptor protein]-L-lysine = [E2 ubiquitin-conjugating enzyme]-L-cysteine + N(6)-ubiquitinyl-[acceptor protein]-L-lysine.</text>
        <dbReference type="EC" id="2.3.2.27"/>
    </reaction>
</comment>
<feature type="transmembrane region" description="Helical" evidence="17">
    <location>
        <begin position="6"/>
        <end position="24"/>
    </location>
</feature>
<feature type="compositionally biased region" description="Low complexity" evidence="16">
    <location>
        <begin position="416"/>
        <end position="439"/>
    </location>
</feature>
<keyword evidence="14 17" id="KW-0472">Membrane</keyword>
<feature type="transmembrane region" description="Helical" evidence="17">
    <location>
        <begin position="142"/>
        <end position="161"/>
    </location>
</feature>
<dbReference type="InterPro" id="IPR050731">
    <property type="entry name" value="HRD1_E3_ubiq-ligases"/>
</dbReference>
<organism evidence="19 20">
    <name type="scientific">Volvox africanus</name>
    <dbReference type="NCBI Taxonomy" id="51714"/>
    <lineage>
        <taxon>Eukaryota</taxon>
        <taxon>Viridiplantae</taxon>
        <taxon>Chlorophyta</taxon>
        <taxon>core chlorophytes</taxon>
        <taxon>Chlorophyceae</taxon>
        <taxon>CS clade</taxon>
        <taxon>Chlamydomonadales</taxon>
        <taxon>Volvocaceae</taxon>
        <taxon>Volvox</taxon>
    </lineage>
</organism>
<evidence type="ECO:0000256" key="12">
    <source>
        <dbReference type="ARBA" id="ARBA00022833"/>
    </source>
</evidence>
<feature type="transmembrane region" description="Helical" evidence="17">
    <location>
        <begin position="213"/>
        <end position="242"/>
    </location>
</feature>
<feature type="region of interest" description="Disordered" evidence="16">
    <location>
        <begin position="777"/>
        <end position="906"/>
    </location>
</feature>
<feature type="transmembrane region" description="Helical" evidence="17">
    <location>
        <begin position="100"/>
        <end position="121"/>
    </location>
</feature>
<reference evidence="19 20" key="1">
    <citation type="journal article" date="2023" name="IScience">
        <title>Expanded male sex-determining region conserved during the evolution of homothallism in the green alga Volvox.</title>
        <authorList>
            <person name="Yamamoto K."/>
            <person name="Matsuzaki R."/>
            <person name="Mahakham W."/>
            <person name="Heman W."/>
            <person name="Sekimoto H."/>
            <person name="Kawachi M."/>
            <person name="Minakuchi Y."/>
            <person name="Toyoda A."/>
            <person name="Nozaki H."/>
        </authorList>
    </citation>
    <scope>NUCLEOTIDE SEQUENCE [LARGE SCALE GENOMIC DNA]</scope>
    <source>
        <strain evidence="19 20">NIES-4468</strain>
    </source>
</reference>
<comment type="pathway">
    <text evidence="3">Protein modification; protein ubiquitination.</text>
</comment>
<evidence type="ECO:0000256" key="17">
    <source>
        <dbReference type="SAM" id="Phobius"/>
    </source>
</evidence>
<evidence type="ECO:0000256" key="9">
    <source>
        <dbReference type="ARBA" id="ARBA00022771"/>
    </source>
</evidence>
<dbReference type="Pfam" id="PF25563">
    <property type="entry name" value="TPR_SYVN1_N"/>
    <property type="match status" value="1"/>
</dbReference>
<gene>
    <name evidence="19" type="ORF">VaNZ11_006696</name>
</gene>
<evidence type="ECO:0000256" key="13">
    <source>
        <dbReference type="ARBA" id="ARBA00022989"/>
    </source>
</evidence>
<feature type="region of interest" description="Disordered" evidence="16">
    <location>
        <begin position="343"/>
        <end position="400"/>
    </location>
</feature>
<feature type="region of interest" description="Disordered" evidence="16">
    <location>
        <begin position="416"/>
        <end position="475"/>
    </location>
</feature>
<name>A0ABQ5S1P8_9CHLO</name>
<evidence type="ECO:0000256" key="7">
    <source>
        <dbReference type="ARBA" id="ARBA00022692"/>
    </source>
</evidence>
<accession>A0ABQ5S1P8</accession>
<keyword evidence="8" id="KW-0479">Metal-binding</keyword>
<evidence type="ECO:0000256" key="8">
    <source>
        <dbReference type="ARBA" id="ARBA00022723"/>
    </source>
</evidence>
<evidence type="ECO:0000256" key="4">
    <source>
        <dbReference type="ARBA" id="ARBA00010089"/>
    </source>
</evidence>
<dbReference type="InterPro" id="IPR057992">
    <property type="entry name" value="TPR_SYVN1_N"/>
</dbReference>
<dbReference type="SMART" id="SM00184">
    <property type="entry name" value="RING"/>
    <property type="match status" value="1"/>
</dbReference>
<evidence type="ECO:0000256" key="15">
    <source>
        <dbReference type="PROSITE-ProRule" id="PRU00175"/>
    </source>
</evidence>
<dbReference type="PANTHER" id="PTHR22763:SF184">
    <property type="entry name" value="E3 UBIQUITIN-PROTEIN LIGASE SYNOVIOLIN"/>
    <property type="match status" value="1"/>
</dbReference>
<keyword evidence="12" id="KW-0862">Zinc</keyword>
<keyword evidence="6" id="KW-0808">Transferase</keyword>
<feature type="domain" description="RING-type" evidence="18">
    <location>
        <begin position="292"/>
        <end position="333"/>
    </location>
</feature>
<feature type="transmembrane region" description="Helical" evidence="17">
    <location>
        <begin position="173"/>
        <end position="192"/>
    </location>
</feature>
<dbReference type="Gene3D" id="3.30.40.10">
    <property type="entry name" value="Zinc/RING finger domain, C3HC4 (zinc finger)"/>
    <property type="match status" value="1"/>
</dbReference>
<evidence type="ECO:0000256" key="1">
    <source>
        <dbReference type="ARBA" id="ARBA00000900"/>
    </source>
</evidence>
<evidence type="ECO:0000313" key="19">
    <source>
        <dbReference type="EMBL" id="GLI63659.1"/>
    </source>
</evidence>
<protein>
    <recommendedName>
        <fullName evidence="5">RING-type E3 ubiquitin transferase</fullName>
        <ecNumber evidence="5">2.3.2.27</ecNumber>
    </recommendedName>
</protein>
<sequence length="906" mass="93133">MIVTLGRYVFLSVVVAAGVVYHAVSTRQQFYRAAMYLSSSKVAVALLGNLAFALALFIHQLVIKLFLGSLRDIEQEMIRERLSSAVMETLLALTIFREEFSTYFVAMFASLVFIKVLHWLVQDRVDYVEVTPNISIFGHLRIVTFMSLLLALDAAFLQYTISGTIQANGQSVLLLFAFEYVILAATVVRYTLKYFMSMVDLAMDGNWTGKGTAVFYLELLADFVHLFVYGTFFAIVFMHYGLPLHLVRDLYSTFRNFRVRIADFLRFRQVTARLDRFPNATAEDLRRSDGVCIICREEMTEVGANKRLFCGHVFHVHCLRSWLERQQNCPTCRASVFRRPAAGQQQVQPAPAVQGAEPAGGAVAADGGDVAQRHADASNDGAVVRPPVEPHPAAAAGGASLRHRRVVAANAAGASAGAAGAPAAGTEAPSSAGLSRSSSQPVTAVEAGDAGTSAVPSGVAAAPASGAAPPATGSAVASGASAQEAAAASAPEASTGASGSSAGIGATATSTQAMLESARLALRSDQVRILQGIRASLQHAQQRNVGSPNLLSSQPIAAAMTELGQIRVRMFQIETALAGLLRSARTADSEPVAGSSAGMAAPLPQVPFTALSLTPLGIASGSAAAGGFTAPANGSASGGGAGVANGGAYPFAPFMLPFNPMVVPMPNVPGVIPGMPPMFGMPPPMMPVVPVALPTGTPAAAAVSSPGTVVAGVQVPLLHHQLAAVAAAAAASAAAASMFGTGALPNVGGVFFVPQPLPAQTQQTQPTALASDELASGAAGVTGGNTNEAERVPSAPEAAATGISDGASATAVGQDDSGVERLSSDKVEDVKGIESIKDSAQDEEPSPASSEGLQSNVPGLAAASGPGNDGGTPAAVVSHADGEAGASGDEDPQEVMRRIRLQRFGQ</sequence>
<dbReference type="InterPro" id="IPR013083">
    <property type="entry name" value="Znf_RING/FYVE/PHD"/>
</dbReference>
<feature type="transmembrane region" description="Helical" evidence="17">
    <location>
        <begin position="44"/>
        <end position="67"/>
    </location>
</feature>
<keyword evidence="20" id="KW-1185">Reference proteome</keyword>
<dbReference type="InterPro" id="IPR001841">
    <property type="entry name" value="Znf_RING"/>
</dbReference>
<feature type="compositionally biased region" description="Basic and acidic residues" evidence="16">
    <location>
        <begin position="818"/>
        <end position="840"/>
    </location>
</feature>
<dbReference type="PANTHER" id="PTHR22763">
    <property type="entry name" value="RING ZINC FINGER PROTEIN"/>
    <property type="match status" value="1"/>
</dbReference>
<evidence type="ECO:0000313" key="20">
    <source>
        <dbReference type="Proteomes" id="UP001165090"/>
    </source>
</evidence>
<dbReference type="EMBL" id="BSDZ01000016">
    <property type="protein sequence ID" value="GLI63659.1"/>
    <property type="molecule type" value="Genomic_DNA"/>
</dbReference>
<evidence type="ECO:0000256" key="6">
    <source>
        <dbReference type="ARBA" id="ARBA00022679"/>
    </source>
</evidence>
<comment type="subcellular location">
    <subcellularLocation>
        <location evidence="2">Endoplasmic reticulum membrane</location>
        <topology evidence="2">Multi-pass membrane protein</topology>
    </subcellularLocation>
</comment>
<dbReference type="CDD" id="cd16479">
    <property type="entry name" value="RING-H2_synoviolin"/>
    <property type="match status" value="1"/>
</dbReference>
<keyword evidence="9 15" id="KW-0863">Zinc-finger</keyword>
<evidence type="ECO:0000256" key="3">
    <source>
        <dbReference type="ARBA" id="ARBA00004906"/>
    </source>
</evidence>
<keyword evidence="10" id="KW-0833">Ubl conjugation pathway</keyword>
<evidence type="ECO:0000256" key="14">
    <source>
        <dbReference type="ARBA" id="ARBA00023136"/>
    </source>
</evidence>
<dbReference type="SUPFAM" id="SSF57850">
    <property type="entry name" value="RING/U-box"/>
    <property type="match status" value="1"/>
</dbReference>